<dbReference type="Proteomes" id="UP000297839">
    <property type="component" value="Unassembled WGS sequence"/>
</dbReference>
<feature type="region of interest" description="Disordered" evidence="1">
    <location>
        <begin position="1"/>
        <end position="49"/>
    </location>
</feature>
<comment type="caution">
    <text evidence="2">The sequence shown here is derived from an EMBL/GenBank/DDBJ whole genome shotgun (WGS) entry which is preliminary data.</text>
</comment>
<dbReference type="AlphaFoldDB" id="A0A4Z0BD79"/>
<evidence type="ECO:0000313" key="3">
    <source>
        <dbReference type="Proteomes" id="UP000297839"/>
    </source>
</evidence>
<sequence length="74" mass="8250">MSSQLQCGTSPPPPSCCAPRPRRPSRCPRWTIPNSPAGRSRPTPRWRSSCARRTATSPCRPRASLSRARCRRSC</sequence>
<evidence type="ECO:0000313" key="2">
    <source>
        <dbReference type="EMBL" id="TFY97222.1"/>
    </source>
</evidence>
<gene>
    <name evidence="2" type="ORF">EZ216_18940</name>
</gene>
<keyword evidence="3" id="KW-1185">Reference proteome</keyword>
<organism evidence="2 3">
    <name type="scientific">Ramlibacter humi</name>
    <dbReference type="NCBI Taxonomy" id="2530451"/>
    <lineage>
        <taxon>Bacteria</taxon>
        <taxon>Pseudomonadati</taxon>
        <taxon>Pseudomonadota</taxon>
        <taxon>Betaproteobacteria</taxon>
        <taxon>Burkholderiales</taxon>
        <taxon>Comamonadaceae</taxon>
        <taxon>Ramlibacter</taxon>
    </lineage>
</organism>
<accession>A0A4Z0BD79</accession>
<name>A0A4Z0BD79_9BURK</name>
<proteinExistence type="predicted"/>
<dbReference type="EMBL" id="SMLK01000008">
    <property type="protein sequence ID" value="TFY97222.1"/>
    <property type="molecule type" value="Genomic_DNA"/>
</dbReference>
<reference evidence="2 3" key="1">
    <citation type="submission" date="2019-03" db="EMBL/GenBank/DDBJ databases">
        <title>Ramlibacter sp. 18x22-1, whole genome shotgun sequence.</title>
        <authorList>
            <person name="Zhang X."/>
            <person name="Feng G."/>
            <person name="Zhu H."/>
        </authorList>
    </citation>
    <scope>NUCLEOTIDE SEQUENCE [LARGE SCALE GENOMIC DNA]</scope>
    <source>
        <strain evidence="2 3">18x22-1</strain>
    </source>
</reference>
<protein>
    <submittedName>
        <fullName evidence="2">Uncharacterized protein</fullName>
    </submittedName>
</protein>
<evidence type="ECO:0000256" key="1">
    <source>
        <dbReference type="SAM" id="MobiDB-lite"/>
    </source>
</evidence>